<organism evidence="2 3">
    <name type="scientific">Lithospermum erythrorhizon</name>
    <name type="common">Purple gromwell</name>
    <name type="synonym">Lithospermum officinale var. erythrorhizon</name>
    <dbReference type="NCBI Taxonomy" id="34254"/>
    <lineage>
        <taxon>Eukaryota</taxon>
        <taxon>Viridiplantae</taxon>
        <taxon>Streptophyta</taxon>
        <taxon>Embryophyta</taxon>
        <taxon>Tracheophyta</taxon>
        <taxon>Spermatophyta</taxon>
        <taxon>Magnoliopsida</taxon>
        <taxon>eudicotyledons</taxon>
        <taxon>Gunneridae</taxon>
        <taxon>Pentapetalae</taxon>
        <taxon>asterids</taxon>
        <taxon>lamiids</taxon>
        <taxon>Boraginales</taxon>
        <taxon>Boraginaceae</taxon>
        <taxon>Boraginoideae</taxon>
        <taxon>Lithospermeae</taxon>
        <taxon>Lithospermum</taxon>
    </lineage>
</organism>
<dbReference type="Pfam" id="PF17919">
    <property type="entry name" value="RT_RNaseH_2"/>
    <property type="match status" value="1"/>
</dbReference>
<evidence type="ECO:0000259" key="1">
    <source>
        <dbReference type="Pfam" id="PF17919"/>
    </source>
</evidence>
<dbReference type="AlphaFoldDB" id="A0AAV3NKE4"/>
<dbReference type="PANTHER" id="PTHR48475:SF2">
    <property type="entry name" value="RIBONUCLEASE H"/>
    <property type="match status" value="1"/>
</dbReference>
<dbReference type="SUPFAM" id="SSF56672">
    <property type="entry name" value="DNA/RNA polymerases"/>
    <property type="match status" value="1"/>
</dbReference>
<protein>
    <recommendedName>
        <fullName evidence="1">Reverse transcriptase/retrotransposon-derived protein RNase H-like domain-containing protein</fullName>
    </recommendedName>
</protein>
<comment type="caution">
    <text evidence="2">The sequence shown here is derived from an EMBL/GenBank/DDBJ whole genome shotgun (WGS) entry which is preliminary data.</text>
</comment>
<gene>
    <name evidence="2" type="ORF">LIER_35105</name>
</gene>
<proteinExistence type="predicted"/>
<dbReference type="GO" id="GO:0003676">
    <property type="term" value="F:nucleic acid binding"/>
    <property type="evidence" value="ECO:0007669"/>
    <property type="project" value="InterPro"/>
</dbReference>
<dbReference type="Proteomes" id="UP001454036">
    <property type="component" value="Unassembled WGS sequence"/>
</dbReference>
<reference evidence="2 3" key="1">
    <citation type="submission" date="2024-01" db="EMBL/GenBank/DDBJ databases">
        <title>The complete chloroplast genome sequence of Lithospermum erythrorhizon: insights into the phylogenetic relationship among Boraginaceae species and the maternal lineages of purple gromwells.</title>
        <authorList>
            <person name="Okada T."/>
            <person name="Watanabe K."/>
        </authorList>
    </citation>
    <scope>NUCLEOTIDE SEQUENCE [LARGE SCALE GENOMIC DNA]</scope>
</reference>
<dbReference type="Gene3D" id="3.30.70.270">
    <property type="match status" value="1"/>
</dbReference>
<dbReference type="InterPro" id="IPR036397">
    <property type="entry name" value="RNaseH_sf"/>
</dbReference>
<dbReference type="Gene3D" id="3.30.420.10">
    <property type="entry name" value="Ribonuclease H-like superfamily/Ribonuclease H"/>
    <property type="match status" value="1"/>
</dbReference>
<feature type="domain" description="Reverse transcriptase/retrotransposon-derived protein RNase H-like" evidence="1">
    <location>
        <begin position="46"/>
        <end position="109"/>
    </location>
</feature>
<evidence type="ECO:0000313" key="3">
    <source>
        <dbReference type="Proteomes" id="UP001454036"/>
    </source>
</evidence>
<dbReference type="InterPro" id="IPR043128">
    <property type="entry name" value="Rev_trsase/Diguanyl_cyclase"/>
</dbReference>
<dbReference type="PANTHER" id="PTHR48475">
    <property type="entry name" value="RIBONUCLEASE H"/>
    <property type="match status" value="1"/>
</dbReference>
<keyword evidence="3" id="KW-1185">Reference proteome</keyword>
<dbReference type="InterPro" id="IPR043502">
    <property type="entry name" value="DNA/RNA_pol_sf"/>
</dbReference>
<dbReference type="EMBL" id="BAABME010015132">
    <property type="protein sequence ID" value="GAA0139561.1"/>
    <property type="molecule type" value="Genomic_DNA"/>
</dbReference>
<name>A0AAV3NKE4_LITER</name>
<sequence>MQNPKTQKEAQRLTRIIVALTRFISRPRDWSLPFFKAIKTRKEFEWTPDCEQSFQELKSYLQSPQLLARPVVGDVLQLYLAVSEYALSSVLITEEAKVQRPVYYFSHPVEVVTDQPLQKILENTSRSGRIVKWAIEFSEFDLRYKPGTTIKAQALVDFMVECTHYPGEAAPEWVSLIEDSQDKVSFLYVDGVSNLGGLVAGILLWSPRGNKIEYSLRFSFTALNNEAPANGLTLANALGAEHIHVRIDSQLLVGHVKGDFKIDETT</sequence>
<dbReference type="InterPro" id="IPR041577">
    <property type="entry name" value="RT_RNaseH_2"/>
</dbReference>
<accession>A0AAV3NKE4</accession>
<evidence type="ECO:0000313" key="2">
    <source>
        <dbReference type="EMBL" id="GAA0139561.1"/>
    </source>
</evidence>